<proteinExistence type="predicted"/>
<dbReference type="AlphaFoldDB" id="A0A3B0U945"/>
<gene>
    <name evidence="1" type="ORF">MNBD_BACTEROID06-703</name>
</gene>
<dbReference type="EMBL" id="UOES01000159">
    <property type="protein sequence ID" value="VAW26928.1"/>
    <property type="molecule type" value="Genomic_DNA"/>
</dbReference>
<dbReference type="SUPFAM" id="SSF50939">
    <property type="entry name" value="Sialidases"/>
    <property type="match status" value="1"/>
</dbReference>
<reference evidence="1" key="1">
    <citation type="submission" date="2018-06" db="EMBL/GenBank/DDBJ databases">
        <authorList>
            <person name="Zhirakovskaya E."/>
        </authorList>
    </citation>
    <scope>NUCLEOTIDE SEQUENCE</scope>
</reference>
<accession>A0A3B0U945</accession>
<feature type="non-terminal residue" evidence="1">
    <location>
        <position position="1"/>
    </location>
</feature>
<dbReference type="CDD" id="cd15482">
    <property type="entry name" value="Sialidase_non-viral"/>
    <property type="match status" value="1"/>
</dbReference>
<evidence type="ECO:0000313" key="1">
    <source>
        <dbReference type="EMBL" id="VAW26928.1"/>
    </source>
</evidence>
<dbReference type="InterPro" id="IPR036278">
    <property type="entry name" value="Sialidase_sf"/>
</dbReference>
<name>A0A3B0U945_9ZZZZ</name>
<protein>
    <submittedName>
        <fullName evidence="1">Protein containing BNR/Asp-box repeats</fullName>
    </submittedName>
</protein>
<dbReference type="Gene3D" id="2.120.10.10">
    <property type="match status" value="1"/>
</dbReference>
<organism evidence="1">
    <name type="scientific">hydrothermal vent metagenome</name>
    <dbReference type="NCBI Taxonomy" id="652676"/>
    <lineage>
        <taxon>unclassified sequences</taxon>
        <taxon>metagenomes</taxon>
        <taxon>ecological metagenomes</taxon>
    </lineage>
</organism>
<sequence length="338" mass="38078">NFRQFNAQKASFGKIQKIEQTRGMQAHHESMAKIAVKQNGDMLAVYRRENKASKRRFAGDLFFVESTDNGYSWSDEKKLVTDTTSGSQSFYDLARLANGEIGITWLDSRKLEEDEGSSIFFNQTSSFGGFRKEVGVQGSTCQCCRTEIEVDKHGKINIAFRDIINDSIRDMVYVYSDDNGSTFSKGKRVSADNWMIRGCPHTGPTIASNDTQRATAWFTMGGGKGVYFTVGEYSQDTSPTRTLINKNATHPQMIWAKNHFYLAYELRSSIKEKAYRQVVITIIDGQGEVYKTINVSEPGIDSQMPVIAQVDSKSLLVAWVDNNTEHESLIMGKLIWLE</sequence>